<keyword evidence="1" id="KW-0812">Transmembrane</keyword>
<reference evidence="2" key="1">
    <citation type="journal article" date="2021" name="Proc. Natl. Acad. Sci. U.S.A.">
        <title>A Catalog of Tens of Thousands of Viruses from Human Metagenomes Reveals Hidden Associations with Chronic Diseases.</title>
        <authorList>
            <person name="Tisza M.J."/>
            <person name="Buck C.B."/>
        </authorList>
    </citation>
    <scope>NUCLEOTIDE SEQUENCE</scope>
    <source>
        <strain evidence="2">CtqED62</strain>
    </source>
</reference>
<feature type="transmembrane region" description="Helical" evidence="1">
    <location>
        <begin position="91"/>
        <end position="111"/>
    </location>
</feature>
<name>A0A8S5MQV7_9CAUD</name>
<protein>
    <submittedName>
        <fullName evidence="2">Receptor tyrosine-protein kinase erbB-2, ErbB2, Tyrosine kinase, Activation</fullName>
    </submittedName>
</protein>
<keyword evidence="1" id="KW-1133">Transmembrane helix</keyword>
<evidence type="ECO:0000256" key="1">
    <source>
        <dbReference type="SAM" id="Phobius"/>
    </source>
</evidence>
<sequence length="163" mass="18157">MDDPGIYIVSEMCGALDVPLFADEQPEPSAEGERLKLELQHRDELLTEKDKAIGRLLERSRLMESGIESRETRLTEKENQLKSAQDGNMPVIYGLLGLCVMLATVLLFYIVLDAKNPYQGLIRNGNVSIVIWVGVSGAIVALIAITQIVVSRLYSRRKRKGKS</sequence>
<keyword evidence="1" id="KW-0472">Membrane</keyword>
<keyword evidence="2" id="KW-0675">Receptor</keyword>
<keyword evidence="2" id="KW-0418">Kinase</keyword>
<feature type="transmembrane region" description="Helical" evidence="1">
    <location>
        <begin position="131"/>
        <end position="154"/>
    </location>
</feature>
<accession>A0A8S5MQV7</accession>
<proteinExistence type="predicted"/>
<dbReference type="EMBL" id="BK014965">
    <property type="protein sequence ID" value="DAD84741.1"/>
    <property type="molecule type" value="Genomic_DNA"/>
</dbReference>
<evidence type="ECO:0000313" key="2">
    <source>
        <dbReference type="EMBL" id="DAD84741.1"/>
    </source>
</evidence>
<dbReference type="GO" id="GO:0016301">
    <property type="term" value="F:kinase activity"/>
    <property type="evidence" value="ECO:0007669"/>
    <property type="project" value="UniProtKB-KW"/>
</dbReference>
<keyword evidence="2" id="KW-0808">Transferase</keyword>
<organism evidence="2">
    <name type="scientific">Siphoviridae sp. ctqED62</name>
    <dbReference type="NCBI Taxonomy" id="2826468"/>
    <lineage>
        <taxon>Viruses</taxon>
        <taxon>Duplodnaviria</taxon>
        <taxon>Heunggongvirae</taxon>
        <taxon>Uroviricota</taxon>
        <taxon>Caudoviricetes</taxon>
    </lineage>
</organism>